<dbReference type="FunFam" id="3.30.70.270:FF:000020">
    <property type="entry name" value="Transposon Tf2-6 polyprotein-like Protein"/>
    <property type="match status" value="1"/>
</dbReference>
<dbReference type="InterPro" id="IPR050951">
    <property type="entry name" value="Retrovirus_Pol_polyprotein"/>
</dbReference>
<evidence type="ECO:0000256" key="2">
    <source>
        <dbReference type="ARBA" id="ARBA00022695"/>
    </source>
</evidence>
<dbReference type="Gene3D" id="1.10.340.70">
    <property type="match status" value="1"/>
</dbReference>
<accession>A0A6L2NR03</accession>
<gene>
    <name evidence="9" type="ORF">Tci_059440</name>
</gene>
<evidence type="ECO:0000256" key="6">
    <source>
        <dbReference type="ARBA" id="ARBA00022918"/>
    </source>
</evidence>
<dbReference type="CDD" id="cd01647">
    <property type="entry name" value="RT_LTR"/>
    <property type="match status" value="1"/>
</dbReference>
<dbReference type="Pfam" id="PF17917">
    <property type="entry name" value="RT_RNaseH"/>
    <property type="match status" value="1"/>
</dbReference>
<feature type="region of interest" description="Disordered" evidence="7">
    <location>
        <begin position="313"/>
        <end position="335"/>
    </location>
</feature>
<dbReference type="AlphaFoldDB" id="A0A6L2NR03"/>
<name>A0A6L2NR03_TANCI</name>
<dbReference type="InterPro" id="IPR043502">
    <property type="entry name" value="DNA/RNA_pol_sf"/>
</dbReference>
<keyword evidence="6 9" id="KW-0695">RNA-directed DNA polymerase</keyword>
<dbReference type="InterPro" id="IPR041588">
    <property type="entry name" value="Integrase_H2C2"/>
</dbReference>
<dbReference type="GO" id="GO:0003964">
    <property type="term" value="F:RNA-directed DNA polymerase activity"/>
    <property type="evidence" value="ECO:0007669"/>
    <property type="project" value="UniProtKB-KW"/>
</dbReference>
<dbReference type="InterPro" id="IPR000477">
    <property type="entry name" value="RT_dom"/>
</dbReference>
<evidence type="ECO:0000256" key="1">
    <source>
        <dbReference type="ARBA" id="ARBA00022679"/>
    </source>
</evidence>
<protein>
    <submittedName>
        <fullName evidence="9">Reverse transcriptase domain-containing protein</fullName>
    </submittedName>
</protein>
<proteinExistence type="predicted"/>
<dbReference type="Pfam" id="PF03732">
    <property type="entry name" value="Retrotrans_gag"/>
    <property type="match status" value="1"/>
</dbReference>
<dbReference type="PANTHER" id="PTHR37984">
    <property type="entry name" value="PROTEIN CBG26694"/>
    <property type="match status" value="1"/>
</dbReference>
<dbReference type="CDD" id="cd09274">
    <property type="entry name" value="RNase_HI_RT_Ty3"/>
    <property type="match status" value="1"/>
</dbReference>
<comment type="caution">
    <text evidence="9">The sequence shown here is derived from an EMBL/GenBank/DDBJ whole genome shotgun (WGS) entry which is preliminary data.</text>
</comment>
<dbReference type="Gene3D" id="3.30.70.270">
    <property type="match status" value="2"/>
</dbReference>
<dbReference type="Pfam" id="PF00078">
    <property type="entry name" value="RVT_1"/>
    <property type="match status" value="1"/>
</dbReference>
<dbReference type="InterPro" id="IPR043128">
    <property type="entry name" value="Rev_trsase/Diguanyl_cyclase"/>
</dbReference>
<keyword evidence="4" id="KW-0255">Endonuclease</keyword>
<feature type="compositionally biased region" description="Low complexity" evidence="7">
    <location>
        <begin position="1"/>
        <end position="25"/>
    </location>
</feature>
<dbReference type="Pfam" id="PF17921">
    <property type="entry name" value="Integrase_H2C2"/>
    <property type="match status" value="1"/>
</dbReference>
<dbReference type="Gene3D" id="3.10.10.10">
    <property type="entry name" value="HIV Type 1 Reverse Transcriptase, subunit A, domain 1"/>
    <property type="match status" value="1"/>
</dbReference>
<dbReference type="GO" id="GO:0016787">
    <property type="term" value="F:hydrolase activity"/>
    <property type="evidence" value="ECO:0007669"/>
    <property type="project" value="UniProtKB-KW"/>
</dbReference>
<evidence type="ECO:0000256" key="3">
    <source>
        <dbReference type="ARBA" id="ARBA00022722"/>
    </source>
</evidence>
<dbReference type="FunFam" id="3.10.20.370:FF:000001">
    <property type="entry name" value="Retrovirus-related Pol polyprotein from transposon 17.6-like protein"/>
    <property type="match status" value="1"/>
</dbReference>
<evidence type="ECO:0000259" key="8">
    <source>
        <dbReference type="PROSITE" id="PS50878"/>
    </source>
</evidence>
<evidence type="ECO:0000256" key="7">
    <source>
        <dbReference type="SAM" id="MobiDB-lite"/>
    </source>
</evidence>
<dbReference type="InterPro" id="IPR041373">
    <property type="entry name" value="RT_RNaseH"/>
</dbReference>
<dbReference type="EMBL" id="BKCJ010009544">
    <property type="protein sequence ID" value="GEU87462.1"/>
    <property type="molecule type" value="Genomic_DNA"/>
</dbReference>
<evidence type="ECO:0000313" key="9">
    <source>
        <dbReference type="EMBL" id="GEU87462.1"/>
    </source>
</evidence>
<feature type="domain" description="Reverse transcriptase" evidence="8">
    <location>
        <begin position="539"/>
        <end position="736"/>
    </location>
</feature>
<dbReference type="GO" id="GO:0004519">
    <property type="term" value="F:endonuclease activity"/>
    <property type="evidence" value="ECO:0007669"/>
    <property type="project" value="UniProtKB-KW"/>
</dbReference>
<keyword evidence="3" id="KW-0540">Nuclease</keyword>
<keyword evidence="5" id="KW-0378">Hydrolase</keyword>
<dbReference type="PANTHER" id="PTHR37984:SF5">
    <property type="entry name" value="PROTEIN NYNRIN-LIKE"/>
    <property type="match status" value="1"/>
</dbReference>
<keyword evidence="1" id="KW-0808">Transferase</keyword>
<feature type="region of interest" description="Disordered" evidence="7">
    <location>
        <begin position="1"/>
        <end position="47"/>
    </location>
</feature>
<sequence>MQTRSSSRLVSDQSSNPTSSTNPNPKGRNQGRSKQRVENSNLKGLSHPVVTMADQRTMAQFLQAPTEGYEDAIVIPAITADNFKLKHGLITLVQNKQFFGNDKKDSHSHIRYFNKITSTLKFPHVPNTSIKLMLFPFSLEGAARIWLEKEPPRSILTWDDLVSKFINQFFLLSKTTSLRNEITNFRQRFDESFSKAWDRFKDLLRAYPHHGFSELHQLDTFNNALNSKDQDSLNSAAGDMVKALLLDKKGQNQSPAPVKAVKESYVTCGGAHSYRIYPATDGNVYRDNIQEYVSQASAVNYNQENTSYRPQMMPNQIRPPGFPSVPNNQNVQRNNQNHFIPNQNREATKDPVNPTNNGNTKDVQHQAVQSKSPVSTEPAIALHQSDAIFCVERLSLPNLTPTYMTLELADRSISYFDADPRAPLILGRSFLNTGKALIDVFEEGDILLLEAFVNDDPLLPPPNQRNYLAEVRKELKICEAKTDKSSVDEPPVVELKALPPYLEYAFLEEKDFTPAVQHQRRVNPKIHDVIKQEVIKLLDAGLIYPIFDSPWVSPVHCVPKKGGFTVVENKDNELILTRLVMGWRVCIDYCKLNEATRKDHFPLPFMDQMLERLSENQYYSFLDGFSGYFQIPIDPKDQEETTFTCPYGTFAYRRMPFGLCNAPGTFQRYMMAIFHDMFEKTMEVFMDDFFVFRNSFQSCLSHLEKMLKRCEDTNLSLNWKKKHFMVKEGIVLGHKIFKQGIEVDKAKVDVISKLPHPTTVMGIRSFLGHAGFYRRFIKDFSKIARPMTRFLEKDTPFIFSQECVDAFQTLKIKLTEAPILIALDWDMPFELMCDASDFAIGTVLGQRQDKHFRPIHYASKTMTEEESKYTTTEKEMLAVVYAFEKFRFYLILNKSIVYTDHFALKYLFAKKDSKARLLRWVLLLQEFTFKVIDTKGAENPAADHLSRLENPHQNVLDPKEINKSFPLETLNLVSTHDDQSTSWFADFANYYARNFIVKGMSSQQKSKFFKDVKHYFWDDPNLFKICADQIIRRCVSGQEAIDILKACHSGPTGGHHRPNYTARKVFDSGFYWPTIYRDAQNLVKNCDVCQLQGKITQKDEMPQNSIQTAGDHRKIQTNKLNELRDQAYENSLIYKEKTKRIHDSKIKNYVFNIGDRVLFYNSRLKIFSGKLKSRWSGPFTIS</sequence>
<dbReference type="SUPFAM" id="SSF56672">
    <property type="entry name" value="DNA/RNA polymerases"/>
    <property type="match status" value="1"/>
</dbReference>
<evidence type="ECO:0000256" key="5">
    <source>
        <dbReference type="ARBA" id="ARBA00022801"/>
    </source>
</evidence>
<evidence type="ECO:0000256" key="4">
    <source>
        <dbReference type="ARBA" id="ARBA00022759"/>
    </source>
</evidence>
<dbReference type="InterPro" id="IPR005162">
    <property type="entry name" value="Retrotrans_gag_dom"/>
</dbReference>
<organism evidence="9">
    <name type="scientific">Tanacetum cinerariifolium</name>
    <name type="common">Dalmatian daisy</name>
    <name type="synonym">Chrysanthemum cinerariifolium</name>
    <dbReference type="NCBI Taxonomy" id="118510"/>
    <lineage>
        <taxon>Eukaryota</taxon>
        <taxon>Viridiplantae</taxon>
        <taxon>Streptophyta</taxon>
        <taxon>Embryophyta</taxon>
        <taxon>Tracheophyta</taxon>
        <taxon>Spermatophyta</taxon>
        <taxon>Magnoliopsida</taxon>
        <taxon>eudicotyledons</taxon>
        <taxon>Gunneridae</taxon>
        <taxon>Pentapetalae</taxon>
        <taxon>asterids</taxon>
        <taxon>campanulids</taxon>
        <taxon>Asterales</taxon>
        <taxon>Asteraceae</taxon>
        <taxon>Asteroideae</taxon>
        <taxon>Anthemideae</taxon>
        <taxon>Anthemidinae</taxon>
        <taxon>Tanacetum</taxon>
    </lineage>
</organism>
<reference evidence="9" key="1">
    <citation type="journal article" date="2019" name="Sci. Rep.">
        <title>Draft genome of Tanacetum cinerariifolium, the natural source of mosquito coil.</title>
        <authorList>
            <person name="Yamashiro T."/>
            <person name="Shiraishi A."/>
            <person name="Satake H."/>
            <person name="Nakayama K."/>
        </authorList>
    </citation>
    <scope>NUCLEOTIDE SEQUENCE</scope>
</reference>
<keyword evidence="2" id="KW-0548">Nucleotidyltransferase</keyword>
<dbReference type="PROSITE" id="PS50878">
    <property type="entry name" value="RT_POL"/>
    <property type="match status" value="1"/>
</dbReference>